<dbReference type="SUPFAM" id="SSF52047">
    <property type="entry name" value="RNI-like"/>
    <property type="match status" value="1"/>
</dbReference>
<evidence type="ECO:0000256" key="2">
    <source>
        <dbReference type="ARBA" id="ARBA00022737"/>
    </source>
</evidence>
<dbReference type="Pfam" id="PF25019">
    <property type="entry name" value="LRR_R13L1-DRL21"/>
    <property type="match status" value="2"/>
</dbReference>
<feature type="domain" description="Disease resistance N-terminal" evidence="7">
    <location>
        <begin position="15"/>
        <end position="95"/>
    </location>
</feature>
<evidence type="ECO:0000256" key="5">
    <source>
        <dbReference type="ARBA" id="ARBA00022840"/>
    </source>
</evidence>
<dbReference type="InterPro" id="IPR041118">
    <property type="entry name" value="Rx_N"/>
</dbReference>
<dbReference type="InterPro" id="IPR056789">
    <property type="entry name" value="LRR_R13L1-DRL21"/>
</dbReference>
<dbReference type="InterPro" id="IPR058922">
    <property type="entry name" value="WHD_DRP"/>
</dbReference>
<evidence type="ECO:0000256" key="4">
    <source>
        <dbReference type="ARBA" id="ARBA00022821"/>
    </source>
</evidence>
<keyword evidence="1" id="KW-0433">Leucine-rich repeat</keyword>
<dbReference type="Pfam" id="PF18052">
    <property type="entry name" value="Rx_N"/>
    <property type="match status" value="1"/>
</dbReference>
<dbReference type="Gene3D" id="3.80.10.10">
    <property type="entry name" value="Ribonuclease Inhibitor"/>
    <property type="match status" value="2"/>
</dbReference>
<dbReference type="InterPro" id="IPR032675">
    <property type="entry name" value="LRR_dom_sf"/>
</dbReference>
<feature type="domain" description="R13L1/DRL21-like LRR repeat region" evidence="9">
    <location>
        <begin position="645"/>
        <end position="701"/>
    </location>
</feature>
<keyword evidence="11" id="KW-1185">Reference proteome</keyword>
<accession>A0AAV1DHC9</accession>
<name>A0AAV1DHC9_OLDCO</name>
<dbReference type="GO" id="GO:0005524">
    <property type="term" value="F:ATP binding"/>
    <property type="evidence" value="ECO:0007669"/>
    <property type="project" value="UniProtKB-KW"/>
</dbReference>
<evidence type="ECO:0000256" key="1">
    <source>
        <dbReference type="ARBA" id="ARBA00022614"/>
    </source>
</evidence>
<dbReference type="AlphaFoldDB" id="A0AAV1DHC9"/>
<feature type="domain" description="Disease resistance protein winged helix" evidence="8">
    <location>
        <begin position="168"/>
        <end position="231"/>
    </location>
</feature>
<evidence type="ECO:0000259" key="7">
    <source>
        <dbReference type="Pfam" id="PF18052"/>
    </source>
</evidence>
<dbReference type="GO" id="GO:0006952">
    <property type="term" value="P:defense response"/>
    <property type="evidence" value="ECO:0007669"/>
    <property type="project" value="UniProtKB-KW"/>
</dbReference>
<keyword evidence="3" id="KW-0547">Nucleotide-binding</keyword>
<dbReference type="Pfam" id="PF23559">
    <property type="entry name" value="WHD_DRP"/>
    <property type="match status" value="1"/>
</dbReference>
<evidence type="ECO:0000256" key="3">
    <source>
        <dbReference type="ARBA" id="ARBA00022741"/>
    </source>
</evidence>
<sequence length="731" mass="84341">MGDAGVGIAIEALVKMADSLHQILLTWRLKKCLTQLARDFEKMQAFLYDAQSKRITSQYVQCWLKDLDSIALDAQITLEESEYEIQRQKVERAQKWSKVRPFFPSSTPLVFRWRLARRIKNVRSSLQRLFAQAHRIGLKPLEYINSLPDLKVGSSTNPFVKDSKIVGRKGDISKVWMAHGLLNPPKGSLMEMEDVGSLYCDVLLRNSLFQIAKKDRYNNIKAYKIHNLVHDDLLKVLGNDYFHVDDSMIKINRLEAVHISISSSEMRIWNILKGIFPSSLRTLNLEGYLFPLPEDAFENLTNLSVLILKGHTTLPNSVGKIKHLRFLDIRLGQLENLQFLSYFVVGKADGCQIKELEYLDNLRDVRILNLQCLRSHESAAKSKLSNKSNIQCLELKWNRGPGRDDCDVLEVKSNSRNDMAITLFPALRTLVLQQMWDLEEWSDVFELIPTTHSSSFSSASVQVRAFPLLEKMDLWNLPELRGFPNLGSLPRLQKLHLQRCQKLRIFHDDLNRGPGHPQKWENDDQRQGNTPEDGDDESHIYFPRLRKLKISQCNKFTEPFCSLISSSVPLESLNIDCKPSLWPRVLLRFTSLRRLSLGARWDEQEVDRLTWPCPTISHATSYCFSLLSLELNAYGLKTSLPYHIQNVTSLTDLSITGVHGLKTLPKWLGSLERLQHLTISDCKDLKELPSAKTMHRLTKLQTLRVFKCERVGKWQRWERSHMEFSKIIQLD</sequence>
<reference evidence="10" key="1">
    <citation type="submission" date="2023-03" db="EMBL/GenBank/DDBJ databases">
        <authorList>
            <person name="Julca I."/>
        </authorList>
    </citation>
    <scope>NUCLEOTIDE SEQUENCE</scope>
</reference>
<keyword evidence="2" id="KW-0677">Repeat</keyword>
<feature type="domain" description="R13L1/DRL21-like LRR repeat region" evidence="9">
    <location>
        <begin position="353"/>
        <end position="500"/>
    </location>
</feature>
<keyword evidence="4" id="KW-0611">Plant defense</keyword>
<evidence type="ECO:0000313" key="11">
    <source>
        <dbReference type="Proteomes" id="UP001161247"/>
    </source>
</evidence>
<evidence type="ECO:0000313" key="10">
    <source>
        <dbReference type="EMBL" id="CAI9107272.1"/>
    </source>
</evidence>
<dbReference type="Gene3D" id="1.20.5.4130">
    <property type="match status" value="1"/>
</dbReference>
<evidence type="ECO:0000256" key="6">
    <source>
        <dbReference type="SAM" id="MobiDB-lite"/>
    </source>
</evidence>
<dbReference type="EMBL" id="OX459122">
    <property type="protein sequence ID" value="CAI9107272.1"/>
    <property type="molecule type" value="Genomic_DNA"/>
</dbReference>
<organism evidence="10 11">
    <name type="scientific">Oldenlandia corymbosa var. corymbosa</name>
    <dbReference type="NCBI Taxonomy" id="529605"/>
    <lineage>
        <taxon>Eukaryota</taxon>
        <taxon>Viridiplantae</taxon>
        <taxon>Streptophyta</taxon>
        <taxon>Embryophyta</taxon>
        <taxon>Tracheophyta</taxon>
        <taxon>Spermatophyta</taxon>
        <taxon>Magnoliopsida</taxon>
        <taxon>eudicotyledons</taxon>
        <taxon>Gunneridae</taxon>
        <taxon>Pentapetalae</taxon>
        <taxon>asterids</taxon>
        <taxon>lamiids</taxon>
        <taxon>Gentianales</taxon>
        <taxon>Rubiaceae</taxon>
        <taxon>Rubioideae</taxon>
        <taxon>Spermacoceae</taxon>
        <taxon>Hedyotis-Oldenlandia complex</taxon>
        <taxon>Oldenlandia</taxon>
    </lineage>
</organism>
<keyword evidence="5" id="KW-0067">ATP-binding</keyword>
<proteinExistence type="predicted"/>
<dbReference type="PANTHER" id="PTHR36766">
    <property type="entry name" value="PLANT BROAD-SPECTRUM MILDEW RESISTANCE PROTEIN RPW8"/>
    <property type="match status" value="1"/>
</dbReference>
<protein>
    <submittedName>
        <fullName evidence="10">OLC1v1006591C1</fullName>
    </submittedName>
</protein>
<evidence type="ECO:0000259" key="9">
    <source>
        <dbReference type="Pfam" id="PF25019"/>
    </source>
</evidence>
<evidence type="ECO:0000259" key="8">
    <source>
        <dbReference type="Pfam" id="PF23559"/>
    </source>
</evidence>
<dbReference type="PANTHER" id="PTHR36766:SF64">
    <property type="entry name" value="OS12G0206100 PROTEIN"/>
    <property type="match status" value="1"/>
</dbReference>
<gene>
    <name evidence="10" type="ORF">OLC1_LOCUS15625</name>
</gene>
<dbReference type="Proteomes" id="UP001161247">
    <property type="component" value="Chromosome 5"/>
</dbReference>
<feature type="region of interest" description="Disordered" evidence="6">
    <location>
        <begin position="509"/>
        <end position="538"/>
    </location>
</feature>